<dbReference type="Pfam" id="PF17245">
    <property type="entry name" value="CDC24_OB2"/>
    <property type="match status" value="1"/>
</dbReference>
<reference evidence="3 4" key="1">
    <citation type="submission" date="2009-12" db="EMBL/GenBank/DDBJ databases">
        <title>The draft genome of Batrachochytrium dendrobatidis.</title>
        <authorList>
            <consortium name="US DOE Joint Genome Institute (JGI-PGF)"/>
            <person name="Kuo A."/>
            <person name="Salamov A."/>
            <person name="Schmutz J."/>
            <person name="Lucas S."/>
            <person name="Pitluck S."/>
            <person name="Rosenblum E."/>
            <person name="Stajich J."/>
            <person name="Eisen M."/>
            <person name="Grigoriev I.V."/>
        </authorList>
    </citation>
    <scope>NUCLEOTIDE SEQUENCE [LARGE SCALE GENOMIC DNA]</scope>
    <source>
        <strain evidence="4">JAM81 / FGSC 10211</strain>
    </source>
</reference>
<dbReference type="GeneID" id="18237597"/>
<dbReference type="OrthoDB" id="10265890at2759"/>
<protein>
    <recommendedName>
        <fullName evidence="5">Cell division control protein 24 OB domain-containing protein</fullName>
    </recommendedName>
</protein>
<feature type="domain" description="Cell division control protein 24 OB" evidence="2">
    <location>
        <begin position="5"/>
        <end position="127"/>
    </location>
</feature>
<proteinExistence type="predicted"/>
<accession>F4NRP2</accession>
<dbReference type="Pfam" id="PF17244">
    <property type="entry name" value="CDC24_OB3"/>
    <property type="match status" value="1"/>
</dbReference>
<evidence type="ECO:0000259" key="2">
    <source>
        <dbReference type="Pfam" id="PF17245"/>
    </source>
</evidence>
<dbReference type="InParanoid" id="F4NRP2"/>
<dbReference type="SUPFAM" id="SSF50249">
    <property type="entry name" value="Nucleic acid-binding proteins"/>
    <property type="match status" value="1"/>
</dbReference>
<dbReference type="EMBL" id="GL882879">
    <property type="protein sequence ID" value="EGF82957.1"/>
    <property type="molecule type" value="Genomic_DNA"/>
</dbReference>
<dbReference type="PANTHER" id="PTHR36033:SF1">
    <property type="entry name" value="NUCLEIC ACID-BINDING PROTEINS SUPERFAMILY"/>
    <property type="match status" value="1"/>
</dbReference>
<evidence type="ECO:0008006" key="5">
    <source>
        <dbReference type="Google" id="ProtNLM"/>
    </source>
</evidence>
<dbReference type="RefSeq" id="XP_006675230.1">
    <property type="nucleotide sequence ID" value="XM_006675167.1"/>
</dbReference>
<dbReference type="InterPro" id="IPR035200">
    <property type="entry name" value="Cdc24_OB2"/>
</dbReference>
<feature type="domain" description="Cell division control protein 24 OB" evidence="1">
    <location>
        <begin position="233"/>
        <end position="459"/>
    </location>
</feature>
<gene>
    <name evidence="3" type="ORF">BATDEDRAFT_21211</name>
</gene>
<evidence type="ECO:0000313" key="4">
    <source>
        <dbReference type="Proteomes" id="UP000007241"/>
    </source>
</evidence>
<dbReference type="InterPro" id="IPR035203">
    <property type="entry name" value="Cdc24_OB3"/>
</dbReference>
<evidence type="ECO:0000313" key="3">
    <source>
        <dbReference type="EMBL" id="EGF82957.1"/>
    </source>
</evidence>
<evidence type="ECO:0000259" key="1">
    <source>
        <dbReference type="Pfam" id="PF17244"/>
    </source>
</evidence>
<dbReference type="HOGENOM" id="CLU_537436_0_0_1"/>
<dbReference type="AlphaFoldDB" id="F4NRP2"/>
<dbReference type="Gene3D" id="2.40.50.140">
    <property type="entry name" value="Nucleic acid-binding proteins"/>
    <property type="match status" value="1"/>
</dbReference>
<name>F4NRP2_BATDJ</name>
<sequence>MLMLMYLHHRYYFFMDPIYSCFLKERVFRITNTRSIVKRTSLTKKDHLHPHCLLPTEYMVPILSAENEMDAQFLKQQFPDLFEDTTLDNIQSGVEYSFFGKIVSIDAPEPTTIAGRQTKQVITISDAMHYRGRLILWDNQTVLTSLMRKNDSIAIRMPYLSFEAVAETGVLQMEYGSATCIFLIPADVTKEVEAMTSLATQAHSNSAIWADMPRDENGMTDLEWYPEPLDFSNLPAEAYNITLLGTIVFILDNDTEIASSRAQTRHGVRIKNKTGICDVTLWSECATAASKLEVGHVVLFERLATYRNETGHLFVIGSPEHNSQIRNVSKCFGILSSPAISSQSSIQQISQATHGLFYCFAVISGWPCSQSFESTSLVHTSCRKPVMELDDMPFCSRCSNYVDSTEYAFNMTIRLDDGTGSLTCLLLDATATKVLQSRTTVLHFAALSPDMRTDILSDIVGTHVLCAITVYTQANQVYFRVDEIDIKPNIMWQIKHLSNQIQHLPSP</sequence>
<dbReference type="PANTHER" id="PTHR36033">
    <property type="entry name" value="NUCLEIC ACID-BINDING PROTEINS SUPERFAMILY"/>
    <property type="match status" value="1"/>
</dbReference>
<dbReference type="InterPro" id="IPR012340">
    <property type="entry name" value="NA-bd_OB-fold"/>
</dbReference>
<dbReference type="OMA" id="KLKFLLW"/>
<keyword evidence="4" id="KW-1185">Reference proteome</keyword>
<dbReference type="Proteomes" id="UP000007241">
    <property type="component" value="Unassembled WGS sequence"/>
</dbReference>
<organism evidence="3 4">
    <name type="scientific">Batrachochytrium dendrobatidis (strain JAM81 / FGSC 10211)</name>
    <name type="common">Frog chytrid fungus</name>
    <dbReference type="NCBI Taxonomy" id="684364"/>
    <lineage>
        <taxon>Eukaryota</taxon>
        <taxon>Fungi</taxon>
        <taxon>Fungi incertae sedis</taxon>
        <taxon>Chytridiomycota</taxon>
        <taxon>Chytridiomycota incertae sedis</taxon>
        <taxon>Chytridiomycetes</taxon>
        <taxon>Rhizophydiales</taxon>
        <taxon>Rhizophydiales incertae sedis</taxon>
        <taxon>Batrachochytrium</taxon>
    </lineage>
</organism>